<evidence type="ECO:0000256" key="2">
    <source>
        <dbReference type="ARBA" id="ARBA00023235"/>
    </source>
</evidence>
<organism evidence="4 5">
    <name type="scientific">Candidatus Vogelbacteria bacterium CG10_big_fil_rev_8_21_14_0_10_51_16</name>
    <dbReference type="NCBI Taxonomy" id="1975045"/>
    <lineage>
        <taxon>Bacteria</taxon>
        <taxon>Candidatus Vogeliibacteriota</taxon>
    </lineage>
</organism>
<reference evidence="4 5" key="1">
    <citation type="submission" date="2017-09" db="EMBL/GenBank/DDBJ databases">
        <title>Depth-based differentiation of microbial function through sediment-hosted aquifers and enrichment of novel symbionts in the deep terrestrial subsurface.</title>
        <authorList>
            <person name="Probst A.J."/>
            <person name="Ladd B."/>
            <person name="Jarett J.K."/>
            <person name="Geller-Mcgrath D.E."/>
            <person name="Sieber C.M."/>
            <person name="Emerson J.B."/>
            <person name="Anantharaman K."/>
            <person name="Thomas B.C."/>
            <person name="Malmstrom R."/>
            <person name="Stieglmeier M."/>
            <person name="Klingl A."/>
            <person name="Woyke T."/>
            <person name="Ryan C.M."/>
            <person name="Banfield J.F."/>
        </authorList>
    </citation>
    <scope>NUCLEOTIDE SEQUENCE [LARGE SCALE GENOMIC DNA]</scope>
    <source>
        <strain evidence="4">CG10_big_fil_rev_8_21_14_0_10_51_16</strain>
    </source>
</reference>
<name>A0A2H0RF44_9BACT</name>
<evidence type="ECO:0000313" key="5">
    <source>
        <dbReference type="Proteomes" id="UP000228767"/>
    </source>
</evidence>
<dbReference type="GO" id="GO:0019563">
    <property type="term" value="P:glycerol catabolic process"/>
    <property type="evidence" value="ECO:0007669"/>
    <property type="project" value="TreeGrafter"/>
</dbReference>
<proteinExistence type="inferred from homology"/>
<comment type="subcellular location">
    <subcellularLocation>
        <location evidence="3">Cytoplasm</location>
    </subcellularLocation>
</comment>
<dbReference type="CDD" id="cd00311">
    <property type="entry name" value="TIM"/>
    <property type="match status" value="1"/>
</dbReference>
<dbReference type="Pfam" id="PF00121">
    <property type="entry name" value="TIM"/>
    <property type="match status" value="1"/>
</dbReference>
<evidence type="ECO:0000313" key="4">
    <source>
        <dbReference type="EMBL" id="PIR45128.1"/>
    </source>
</evidence>
<comment type="catalytic activity">
    <reaction evidence="3">
        <text>D-glyceraldehyde 3-phosphate = dihydroxyacetone phosphate</text>
        <dbReference type="Rhea" id="RHEA:18585"/>
        <dbReference type="ChEBI" id="CHEBI:57642"/>
        <dbReference type="ChEBI" id="CHEBI:59776"/>
        <dbReference type="EC" id="5.3.1.1"/>
    </reaction>
</comment>
<comment type="pathway">
    <text evidence="3">Carbohydrate degradation; glycolysis; D-glyceraldehyde 3-phosphate from glycerone phosphate: step 1/1.</text>
</comment>
<dbReference type="GO" id="GO:0046166">
    <property type="term" value="P:glyceraldehyde-3-phosphate biosynthetic process"/>
    <property type="evidence" value="ECO:0007669"/>
    <property type="project" value="TreeGrafter"/>
</dbReference>
<dbReference type="AlphaFoldDB" id="A0A2H0RF44"/>
<keyword evidence="3" id="KW-0963">Cytoplasm</keyword>
<dbReference type="SUPFAM" id="SSF51351">
    <property type="entry name" value="Triosephosphate isomerase (TIM)"/>
    <property type="match status" value="1"/>
</dbReference>
<dbReference type="Proteomes" id="UP000228767">
    <property type="component" value="Unassembled WGS sequence"/>
</dbReference>
<comment type="subunit">
    <text evidence="3">Homodimer.</text>
</comment>
<dbReference type="InterPro" id="IPR013785">
    <property type="entry name" value="Aldolase_TIM"/>
</dbReference>
<dbReference type="PANTHER" id="PTHR21139">
    <property type="entry name" value="TRIOSEPHOSPHATE ISOMERASE"/>
    <property type="match status" value="1"/>
</dbReference>
<dbReference type="EC" id="5.3.1.1" evidence="3"/>
<dbReference type="UniPathway" id="UPA00109">
    <property type="reaction ID" value="UER00189"/>
</dbReference>
<dbReference type="InterPro" id="IPR035990">
    <property type="entry name" value="TIM_sf"/>
</dbReference>
<dbReference type="EMBL" id="PCYI01000006">
    <property type="protein sequence ID" value="PIR45128.1"/>
    <property type="molecule type" value="Genomic_DNA"/>
</dbReference>
<dbReference type="UniPathway" id="UPA00138"/>
<comment type="pathway">
    <text evidence="3">Carbohydrate biosynthesis; gluconeogenesis.</text>
</comment>
<dbReference type="Gene3D" id="3.20.20.70">
    <property type="entry name" value="Aldolase class I"/>
    <property type="match status" value="1"/>
</dbReference>
<dbReference type="GO" id="GO:0006094">
    <property type="term" value="P:gluconeogenesis"/>
    <property type="evidence" value="ECO:0007669"/>
    <property type="project" value="UniProtKB-UniPathway"/>
</dbReference>
<protein>
    <recommendedName>
        <fullName evidence="3">Triosephosphate isomerase</fullName>
        <ecNumber evidence="3">5.3.1.1</ecNumber>
    </recommendedName>
</protein>
<evidence type="ECO:0000256" key="3">
    <source>
        <dbReference type="RuleBase" id="RU363013"/>
    </source>
</evidence>
<gene>
    <name evidence="4" type="ORF">COV10_01220</name>
</gene>
<dbReference type="InterPro" id="IPR000652">
    <property type="entry name" value="Triosephosphate_isomerase"/>
</dbReference>
<keyword evidence="3" id="KW-0324">Glycolysis</keyword>
<dbReference type="GO" id="GO:0006096">
    <property type="term" value="P:glycolytic process"/>
    <property type="evidence" value="ECO:0007669"/>
    <property type="project" value="UniProtKB-UniPathway"/>
</dbReference>
<dbReference type="GO" id="GO:0004807">
    <property type="term" value="F:triose-phosphate isomerase activity"/>
    <property type="evidence" value="ECO:0007669"/>
    <property type="project" value="UniProtKB-EC"/>
</dbReference>
<comment type="similarity">
    <text evidence="1 3">Belongs to the triosephosphate isomerase family.</text>
</comment>
<keyword evidence="3" id="KW-0312">Gluconeogenesis</keyword>
<accession>A0A2H0RF44</accession>
<evidence type="ECO:0000256" key="1">
    <source>
        <dbReference type="ARBA" id="ARBA00007422"/>
    </source>
</evidence>
<keyword evidence="2 3" id="KW-0413">Isomerase</keyword>
<sequence length="260" mass="28378">MAQKKIVVANWKMAPDTLKEAKALYLAERKTATGLRRVQTIICPPVIYLHSLSTPYALRPTPALGAQSCFHLKSGAHTGALSAEMMARAGARYVLVGHSERRAEGESSVQVAMQVNAVFDAGATPILCVGERERDEHGFFLKYLEDQLIESLHGVSKKRIGMLIIAYEPLWAISSEQLRPATPKESEQMALYLRKLLASKIGLKAAREALILYGGSVDVKNCEAFLREGGVGGLLVGRASLDAKQFGEILKIAERAPQLH</sequence>
<comment type="caution">
    <text evidence="4">The sequence shown here is derived from an EMBL/GenBank/DDBJ whole genome shotgun (WGS) entry which is preliminary data.</text>
</comment>
<dbReference type="GO" id="GO:0005829">
    <property type="term" value="C:cytosol"/>
    <property type="evidence" value="ECO:0007669"/>
    <property type="project" value="TreeGrafter"/>
</dbReference>
<dbReference type="PANTHER" id="PTHR21139:SF42">
    <property type="entry name" value="TRIOSEPHOSPHATE ISOMERASE"/>
    <property type="match status" value="1"/>
</dbReference>
<dbReference type="PROSITE" id="PS51440">
    <property type="entry name" value="TIM_2"/>
    <property type="match status" value="1"/>
</dbReference>